<sequence>MLRSAASSCSTLLARTTLLPAAAPAVPCSSPSSASLRSAARSLSRPSPRCLASSSSSSSSASSAKKGSSSASSSSTATSTPSASSSAESSSSSSSSGGTPASPSSEPPSGAAATAAAAAAAAPPPGPSKPLVVESSSSPTQLDKLPLPFLSTPLGVAVRPTSAKKTWAQRREEMVSQERRMEKRRAIVKQATRGYFHDFHAIRSHGGKTWRAPSTLIREDRALFFPDIAGSCLADRSKTHTSDLFPGKVSVVCLLNSKISEEHTKSFYEQTLRTYGDHPKFQLVMINIQENTLKAYLISLFLSSLRSQVPESLHRTYLLSDQSLELERDAMGYHNKHVGYTYLVAPDAKIRWAGCAFAEREEATALASCTGVLLERLAEKARKK</sequence>
<protein>
    <submittedName>
        <fullName evidence="2">Uncharacterized protein</fullName>
    </submittedName>
</protein>
<dbReference type="AlphaFoldDB" id="A0A061H5N4"/>
<dbReference type="HOGENOM" id="CLU_047290_0_0_1"/>
<dbReference type="EMBL" id="KE361649">
    <property type="protein sequence ID" value="EPQ25901.1"/>
    <property type="molecule type" value="Genomic_DNA"/>
</dbReference>
<dbReference type="OrthoDB" id="17089at2759"/>
<feature type="region of interest" description="Disordered" evidence="1">
    <location>
        <begin position="21"/>
        <end position="146"/>
    </location>
</feature>
<dbReference type="KEGG" id="pfp:PFL1_06574"/>
<dbReference type="eggNOG" id="KOG4614">
    <property type="taxonomic scope" value="Eukaryota"/>
</dbReference>
<dbReference type="PANTHER" id="PTHR28106:SF1">
    <property type="entry name" value="MITOCHONDRIAL ATPASE COMPLEX SUBUNIT ATP10"/>
    <property type="match status" value="1"/>
</dbReference>
<proteinExistence type="predicted"/>
<dbReference type="GO" id="GO:0033615">
    <property type="term" value="P:mitochondrial proton-transporting ATP synthase complex assembly"/>
    <property type="evidence" value="ECO:0007669"/>
    <property type="project" value="TreeGrafter"/>
</dbReference>
<dbReference type="GO" id="GO:0005743">
    <property type="term" value="C:mitochondrial inner membrane"/>
    <property type="evidence" value="ECO:0007669"/>
    <property type="project" value="TreeGrafter"/>
</dbReference>
<gene>
    <name evidence="2" type="ORF">PFL1_06574</name>
</gene>
<reference evidence="2 3" key="1">
    <citation type="journal article" date="2013" name="Plant Cell">
        <title>The transition from a phytopathogenic smut ancestor to an anamorphic biocontrol agent deciphered by comparative whole-genome analysis.</title>
        <authorList>
            <person name="Lefebvre F."/>
            <person name="Joly D.L."/>
            <person name="Labbe C."/>
            <person name="Teichmann B."/>
            <person name="Linning R."/>
            <person name="Belzile F."/>
            <person name="Bakkeren G."/>
            <person name="Belanger R.R."/>
        </authorList>
    </citation>
    <scope>NUCLEOTIDE SEQUENCE [LARGE SCALE GENOMIC DNA]</scope>
    <source>
        <strain evidence="2 3">PF-1</strain>
    </source>
</reference>
<dbReference type="PANTHER" id="PTHR28106">
    <property type="entry name" value="MITOCHONDRIAL ATPASE COMPLEX SUBUNIT ATP10"/>
    <property type="match status" value="1"/>
</dbReference>
<dbReference type="RefSeq" id="XP_007882308.1">
    <property type="nucleotide sequence ID" value="XM_007884117.1"/>
</dbReference>
<dbReference type="Pfam" id="PF05176">
    <property type="entry name" value="ATP-synt_10"/>
    <property type="match status" value="1"/>
</dbReference>
<name>A0A061H5N4_9BASI</name>
<organism evidence="2 3">
    <name type="scientific">Pseudozyma flocculosa PF-1</name>
    <dbReference type="NCBI Taxonomy" id="1277687"/>
    <lineage>
        <taxon>Eukaryota</taxon>
        <taxon>Fungi</taxon>
        <taxon>Dikarya</taxon>
        <taxon>Basidiomycota</taxon>
        <taxon>Ustilaginomycotina</taxon>
        <taxon>Ustilaginomycetes</taxon>
        <taxon>Ustilaginales</taxon>
        <taxon>Ustilaginaceae</taxon>
        <taxon>Pseudozyma</taxon>
    </lineage>
</organism>
<accession>A0A061H5N4</accession>
<evidence type="ECO:0000313" key="2">
    <source>
        <dbReference type="EMBL" id="EPQ25901.1"/>
    </source>
</evidence>
<evidence type="ECO:0000313" key="3">
    <source>
        <dbReference type="Proteomes" id="UP000053664"/>
    </source>
</evidence>
<feature type="compositionally biased region" description="Low complexity" evidence="1">
    <location>
        <begin position="21"/>
        <end position="121"/>
    </location>
</feature>
<dbReference type="Proteomes" id="UP000053664">
    <property type="component" value="Unassembled WGS sequence"/>
</dbReference>
<dbReference type="InterPro" id="IPR007849">
    <property type="entry name" value="ATP10"/>
</dbReference>
<evidence type="ECO:0000256" key="1">
    <source>
        <dbReference type="SAM" id="MobiDB-lite"/>
    </source>
</evidence>
<dbReference type="GeneID" id="19320647"/>